<accession>A0AAN9LAG1</accession>
<evidence type="ECO:0000313" key="1">
    <source>
        <dbReference type="EMBL" id="KAK7330639.1"/>
    </source>
</evidence>
<dbReference type="AlphaFoldDB" id="A0AAN9LAG1"/>
<protein>
    <submittedName>
        <fullName evidence="1">Uncharacterized protein</fullName>
    </submittedName>
</protein>
<gene>
    <name evidence="1" type="ORF">VNO77_24837</name>
</gene>
<organism evidence="1 2">
    <name type="scientific">Canavalia gladiata</name>
    <name type="common">Sword bean</name>
    <name type="synonym">Dolichos gladiatus</name>
    <dbReference type="NCBI Taxonomy" id="3824"/>
    <lineage>
        <taxon>Eukaryota</taxon>
        <taxon>Viridiplantae</taxon>
        <taxon>Streptophyta</taxon>
        <taxon>Embryophyta</taxon>
        <taxon>Tracheophyta</taxon>
        <taxon>Spermatophyta</taxon>
        <taxon>Magnoliopsida</taxon>
        <taxon>eudicotyledons</taxon>
        <taxon>Gunneridae</taxon>
        <taxon>Pentapetalae</taxon>
        <taxon>rosids</taxon>
        <taxon>fabids</taxon>
        <taxon>Fabales</taxon>
        <taxon>Fabaceae</taxon>
        <taxon>Papilionoideae</taxon>
        <taxon>50 kb inversion clade</taxon>
        <taxon>NPAAA clade</taxon>
        <taxon>indigoferoid/millettioid clade</taxon>
        <taxon>Phaseoleae</taxon>
        <taxon>Canavalia</taxon>
    </lineage>
</organism>
<keyword evidence="2" id="KW-1185">Reference proteome</keyword>
<name>A0AAN9LAG1_CANGL</name>
<evidence type="ECO:0000313" key="2">
    <source>
        <dbReference type="Proteomes" id="UP001367508"/>
    </source>
</evidence>
<comment type="caution">
    <text evidence="1">The sequence shown here is derived from an EMBL/GenBank/DDBJ whole genome shotgun (WGS) entry which is preliminary data.</text>
</comment>
<proteinExistence type="predicted"/>
<sequence length="255" mass="29080">MINEIATIIFSYLTPFLLRRFMFPSFALLTIWRKVSSPYNLKSWKAMVNRRWRIQFEGLHVRHVSQRDTMMTAIKYAVQWKGNGQVNGYQGTVRATRHVTSLRVMSYPYTNSLPNGHISPTSFNGHITPSLCTVRSESDGTGSKRFSPLCRACCHHLIPFFSSDAVHSEVGFLAFASSPASMTNLFNVSTANMGFINISQDLFCHKFQGVCFYFSSLLHKLKTTAHFLMTLLIKLLVDREKEEREGKKKVHAALE</sequence>
<dbReference type="Proteomes" id="UP001367508">
    <property type="component" value="Unassembled WGS sequence"/>
</dbReference>
<dbReference type="EMBL" id="JAYMYQ010000005">
    <property type="protein sequence ID" value="KAK7330639.1"/>
    <property type="molecule type" value="Genomic_DNA"/>
</dbReference>
<reference evidence="1 2" key="1">
    <citation type="submission" date="2024-01" db="EMBL/GenBank/DDBJ databases">
        <title>The genomes of 5 underutilized Papilionoideae crops provide insights into root nodulation and disease resistanc.</title>
        <authorList>
            <person name="Jiang F."/>
        </authorList>
    </citation>
    <scope>NUCLEOTIDE SEQUENCE [LARGE SCALE GENOMIC DNA]</scope>
    <source>
        <strain evidence="1">LVBAO_FW01</strain>
        <tissue evidence="1">Leaves</tissue>
    </source>
</reference>